<keyword evidence="2" id="KW-1185">Reference proteome</keyword>
<dbReference type="RefSeq" id="WP_062475082.1">
    <property type="nucleotide sequence ID" value="NZ_CP013650.1"/>
</dbReference>
<dbReference type="KEGG" id="lal:AT746_00810"/>
<gene>
    <name evidence="1" type="ORF">AT746_00810</name>
</gene>
<evidence type="ECO:0000313" key="1">
    <source>
        <dbReference type="EMBL" id="ALS96961.1"/>
    </source>
</evidence>
<dbReference type="EMBL" id="CP013650">
    <property type="protein sequence ID" value="ALS96961.1"/>
    <property type="molecule type" value="Genomic_DNA"/>
</dbReference>
<organism evidence="1 2">
    <name type="scientific">Lacimicrobium alkaliphilum</name>
    <dbReference type="NCBI Taxonomy" id="1526571"/>
    <lineage>
        <taxon>Bacteria</taxon>
        <taxon>Pseudomonadati</taxon>
        <taxon>Pseudomonadota</taxon>
        <taxon>Gammaproteobacteria</taxon>
        <taxon>Alteromonadales</taxon>
        <taxon>Alteromonadaceae</taxon>
        <taxon>Lacimicrobium</taxon>
    </lineage>
</organism>
<proteinExistence type="predicted"/>
<reference evidence="1 2" key="1">
    <citation type="submission" date="2015-12" db="EMBL/GenBank/DDBJ databases">
        <title>Complete genome of Lacimicrobium alkaliphilum KCTC 32984.</title>
        <authorList>
            <person name="Kim S.-G."/>
            <person name="Lee Y.-J."/>
        </authorList>
    </citation>
    <scope>NUCLEOTIDE SEQUENCE [LARGE SCALE GENOMIC DNA]</scope>
    <source>
        <strain evidence="1 2">YelD216</strain>
    </source>
</reference>
<dbReference type="OrthoDB" id="6336011at2"/>
<protein>
    <submittedName>
        <fullName evidence="1">Uncharacterized protein</fullName>
    </submittedName>
</protein>
<dbReference type="Proteomes" id="UP000068447">
    <property type="component" value="Chromosome"/>
</dbReference>
<evidence type="ECO:0000313" key="2">
    <source>
        <dbReference type="Proteomes" id="UP000068447"/>
    </source>
</evidence>
<dbReference type="AlphaFoldDB" id="A0A0U3AE28"/>
<accession>A0A0U3AE28</accession>
<sequence>MKRTVVLLLEIASLLVILRSSFAQYLLTDMQHSLSGWIAHVAEMGERKVLSDLQKRISPYIANLNEYQHDYIMDITSSRGKIEHFQRYYCQTDDKNPYVYGNTRIYLCSEIRKVEF</sequence>
<name>A0A0U3AE28_9ALTE</name>